<dbReference type="GO" id="GO:0008270">
    <property type="term" value="F:zinc ion binding"/>
    <property type="evidence" value="ECO:0007669"/>
    <property type="project" value="InterPro"/>
</dbReference>
<organism evidence="2 3">
    <name type="scientific">Trebonia kvetii</name>
    <dbReference type="NCBI Taxonomy" id="2480626"/>
    <lineage>
        <taxon>Bacteria</taxon>
        <taxon>Bacillati</taxon>
        <taxon>Actinomycetota</taxon>
        <taxon>Actinomycetes</taxon>
        <taxon>Streptosporangiales</taxon>
        <taxon>Treboniaceae</taxon>
        <taxon>Trebonia</taxon>
    </lineage>
</organism>
<accession>A0A6P2BV20</accession>
<feature type="domain" description="Cobalamin-independent methionine synthase MetE C-terminal/archaeal" evidence="1">
    <location>
        <begin position="15"/>
        <end position="350"/>
    </location>
</feature>
<dbReference type="AlphaFoldDB" id="A0A6P2BV20"/>
<dbReference type="Pfam" id="PF01717">
    <property type="entry name" value="Meth_synt_2"/>
    <property type="match status" value="1"/>
</dbReference>
<keyword evidence="3" id="KW-1185">Reference proteome</keyword>
<dbReference type="Gene3D" id="3.20.20.210">
    <property type="match status" value="1"/>
</dbReference>
<dbReference type="InterPro" id="IPR038071">
    <property type="entry name" value="UROD/MetE-like_sf"/>
</dbReference>
<dbReference type="CDD" id="cd03311">
    <property type="entry name" value="CIMS_C_terminal_like"/>
    <property type="match status" value="1"/>
</dbReference>
<name>A0A6P2BV20_9ACTN</name>
<reference evidence="2 3" key="1">
    <citation type="submission" date="2018-11" db="EMBL/GenBank/DDBJ databases">
        <title>Trebonia kvetii gen.nov., sp.nov., a novel acidophilic actinobacterium, and proposal of the new actinobacterial family Treboniaceae fam. nov.</title>
        <authorList>
            <person name="Rapoport D."/>
            <person name="Sagova-Mareckova M."/>
            <person name="Sedlacek I."/>
            <person name="Provaznik J."/>
            <person name="Kralova S."/>
            <person name="Pavlinic D."/>
            <person name="Benes V."/>
            <person name="Kopecky J."/>
        </authorList>
    </citation>
    <scope>NUCLEOTIDE SEQUENCE [LARGE SCALE GENOMIC DNA]</scope>
    <source>
        <strain evidence="2 3">15Tr583</strain>
    </source>
</reference>
<dbReference type="RefSeq" id="WP_145855301.1">
    <property type="nucleotide sequence ID" value="NZ_RPFW01000004.1"/>
</dbReference>
<evidence type="ECO:0000313" key="3">
    <source>
        <dbReference type="Proteomes" id="UP000460272"/>
    </source>
</evidence>
<gene>
    <name evidence="2" type="ORF">EAS64_21175</name>
</gene>
<dbReference type="GO" id="GO:0009086">
    <property type="term" value="P:methionine biosynthetic process"/>
    <property type="evidence" value="ECO:0007669"/>
    <property type="project" value="InterPro"/>
</dbReference>
<evidence type="ECO:0000313" key="2">
    <source>
        <dbReference type="EMBL" id="TVZ02979.1"/>
    </source>
</evidence>
<evidence type="ECO:0000259" key="1">
    <source>
        <dbReference type="Pfam" id="PF01717"/>
    </source>
</evidence>
<sequence length="376" mass="40237">MAADNHPRDIHAEHVGSLLRQPWLLAARADHKAGTITEGELRAAEDRAAAENIEAQRSAGIGVFTDGEVRRTNWMTGILESIGGMSPVRTPMVTWHRADGEIPPEEETDFVMTAAAAKVFQKDHLTAVEAGYMAAHAPGPFKVTMMSAAMGGMTWLAGVSDTAYPDPAELVDDLVALQVAEVAELAALGTRWVQLDSLSYNQVFDDEFRAATLNPMDPNVILAASVAADTAIVNGIKAANPDVTVGMHICRGNNRSAYMAKGGYGPVAEQLFGTVPVDRFLLEYDDERSGGFEPLRFVRPGATVVLGLVSSKTPVLESQDDLRRRIEAAARYVPLENLAISPQCGFASTSAGNVLTPDEQKAKLALVAETAARVWG</sequence>
<dbReference type="SUPFAM" id="SSF51726">
    <property type="entry name" value="UROD/MetE-like"/>
    <property type="match status" value="1"/>
</dbReference>
<protein>
    <recommendedName>
        <fullName evidence="1">Cobalamin-independent methionine synthase MetE C-terminal/archaeal domain-containing protein</fullName>
    </recommendedName>
</protein>
<dbReference type="InterPro" id="IPR002629">
    <property type="entry name" value="Met_Synth_C/arc"/>
</dbReference>
<comment type="caution">
    <text evidence="2">The sequence shown here is derived from an EMBL/GenBank/DDBJ whole genome shotgun (WGS) entry which is preliminary data.</text>
</comment>
<dbReference type="GO" id="GO:0003871">
    <property type="term" value="F:5-methyltetrahydropteroyltriglutamate-homocysteine S-methyltransferase activity"/>
    <property type="evidence" value="ECO:0007669"/>
    <property type="project" value="InterPro"/>
</dbReference>
<dbReference type="Proteomes" id="UP000460272">
    <property type="component" value="Unassembled WGS sequence"/>
</dbReference>
<dbReference type="EMBL" id="RPFW01000004">
    <property type="protein sequence ID" value="TVZ02979.1"/>
    <property type="molecule type" value="Genomic_DNA"/>
</dbReference>
<dbReference type="PANTHER" id="PTHR43844">
    <property type="entry name" value="METHIONINE SYNTHASE"/>
    <property type="match status" value="1"/>
</dbReference>
<dbReference type="OrthoDB" id="6430685at2"/>
<proteinExistence type="predicted"/>
<dbReference type="PANTHER" id="PTHR43844:SF1">
    <property type="entry name" value="METHIONINE SYNTHASE"/>
    <property type="match status" value="1"/>
</dbReference>